<organism evidence="2 3">
    <name type="scientific">Priestia filamentosa</name>
    <dbReference type="NCBI Taxonomy" id="1402861"/>
    <lineage>
        <taxon>Bacteria</taxon>
        <taxon>Bacillati</taxon>
        <taxon>Bacillota</taxon>
        <taxon>Bacilli</taxon>
        <taxon>Bacillales</taxon>
        <taxon>Bacillaceae</taxon>
        <taxon>Priestia</taxon>
    </lineage>
</organism>
<evidence type="ECO:0000313" key="2">
    <source>
        <dbReference type="EMBL" id="AKO91974.1"/>
    </source>
</evidence>
<dbReference type="AlphaFoldDB" id="A0A0H4KI49"/>
<keyword evidence="3" id="KW-1185">Reference proteome</keyword>
<protein>
    <submittedName>
        <fullName evidence="2">Uncharacterized protein</fullName>
    </submittedName>
</protein>
<accession>A0A0H4KI49</accession>
<sequence>MKRETLNQIKKLQNKKAKAQQKLASLGIKKEMLDKGYEVGRFVSRKSQNSRLTEQINGLNREIKYYDVKIGLLIKEVCKK</sequence>
<reference evidence="3" key="2">
    <citation type="submission" date="2015-06" db="EMBL/GenBank/DDBJ databases">
        <title>Genome Sequence of Bacillus endophyticus and Analysis of its Companion Mechanism in the Ketogulonigenium vulgare-Bacillus strain Consortium.</title>
        <authorList>
            <person name="Jia N."/>
            <person name="Du J."/>
            <person name="Ding M.-Z."/>
            <person name="Gao F."/>
            <person name="Yuan Y.-J."/>
        </authorList>
    </citation>
    <scope>NUCLEOTIDE SEQUENCE [LARGE SCALE GENOMIC DNA]</scope>
    <source>
        <strain evidence="3">Hbe603</strain>
    </source>
</reference>
<dbReference type="RefSeq" id="WP_046216935.1">
    <property type="nucleotide sequence ID" value="NZ_CP011974.1"/>
</dbReference>
<name>A0A0H4KI49_9BACI</name>
<dbReference type="PATRIC" id="fig|135735.6.peg.1548"/>
<evidence type="ECO:0000256" key="1">
    <source>
        <dbReference type="SAM" id="Coils"/>
    </source>
</evidence>
<keyword evidence="1" id="KW-0175">Coiled coil</keyword>
<proteinExistence type="predicted"/>
<feature type="coiled-coil region" evidence="1">
    <location>
        <begin position="2"/>
        <end position="29"/>
    </location>
</feature>
<dbReference type="Proteomes" id="UP000036202">
    <property type="component" value="Chromosome"/>
</dbReference>
<reference evidence="2 3" key="1">
    <citation type="journal article" date="2015" name="PLoS ONE">
        <title>Genome Sequence of Bacillus endophyticus and Analysis of Its Companion Mechanism in the Ketogulonigenium vulgare-Bacillus Strain Consortium.</title>
        <authorList>
            <person name="Jia N."/>
            <person name="Du J."/>
            <person name="Ding M.Z."/>
            <person name="Gao F."/>
            <person name="Yuan Y.J."/>
        </authorList>
    </citation>
    <scope>NUCLEOTIDE SEQUENCE [LARGE SCALE GENOMIC DNA]</scope>
    <source>
        <strain evidence="2 3">Hbe603</strain>
    </source>
</reference>
<dbReference type="KEGG" id="beo:BEH_07600"/>
<gene>
    <name evidence="2" type="ORF">BEH_07600</name>
</gene>
<dbReference type="EMBL" id="CP011974">
    <property type="protein sequence ID" value="AKO91974.1"/>
    <property type="molecule type" value="Genomic_DNA"/>
</dbReference>
<evidence type="ECO:0000313" key="3">
    <source>
        <dbReference type="Proteomes" id="UP000036202"/>
    </source>
</evidence>